<dbReference type="InterPro" id="IPR051328">
    <property type="entry name" value="T7SS_ABC-Transporter"/>
</dbReference>
<keyword evidence="2 5" id="KW-0812">Transmembrane</keyword>
<feature type="domain" description="ABC-2 type transporter transmembrane" evidence="6">
    <location>
        <begin position="418"/>
        <end position="698"/>
    </location>
</feature>
<keyword evidence="4 5" id="KW-0472">Membrane</keyword>
<comment type="subcellular location">
    <subcellularLocation>
        <location evidence="1">Membrane</location>
        <topology evidence="1">Multi-pass membrane protein</topology>
    </subcellularLocation>
</comment>
<dbReference type="Gene3D" id="3.40.1710.10">
    <property type="entry name" value="abc type-2 transporter like domain"/>
    <property type="match status" value="1"/>
</dbReference>
<dbReference type="GO" id="GO:0140359">
    <property type="term" value="F:ABC-type transporter activity"/>
    <property type="evidence" value="ECO:0007669"/>
    <property type="project" value="InterPro"/>
</dbReference>
<feature type="domain" description="ABC-2 type transporter transmembrane" evidence="6">
    <location>
        <begin position="25"/>
        <end position="171"/>
    </location>
</feature>
<organism evidence="7 8">
    <name type="scientific">Blautia hydrogenotrophica (strain DSM 10507 / JCM 14656 / S5a33)</name>
    <name type="common">Ruminococcus hydrogenotrophicus</name>
    <dbReference type="NCBI Taxonomy" id="476272"/>
    <lineage>
        <taxon>Bacteria</taxon>
        <taxon>Bacillati</taxon>
        <taxon>Bacillota</taxon>
        <taxon>Clostridia</taxon>
        <taxon>Lachnospirales</taxon>
        <taxon>Lachnospiraceae</taxon>
        <taxon>Blautia</taxon>
    </lineage>
</organism>
<dbReference type="GeneID" id="86822190"/>
<dbReference type="PANTHER" id="PTHR43077:SF10">
    <property type="entry name" value="TRANSPORT PERMEASE PROTEIN"/>
    <property type="match status" value="1"/>
</dbReference>
<dbReference type="Proteomes" id="UP000003100">
    <property type="component" value="Unassembled WGS sequence"/>
</dbReference>
<feature type="transmembrane region" description="Helical" evidence="5">
    <location>
        <begin position="683"/>
        <end position="700"/>
    </location>
</feature>
<dbReference type="EMBL" id="ACBZ01000083">
    <property type="protein sequence ID" value="EEG49401.1"/>
    <property type="molecule type" value="Genomic_DNA"/>
</dbReference>
<keyword evidence="8" id="KW-1185">Reference proteome</keyword>
<dbReference type="eggNOG" id="COG1511">
    <property type="taxonomic scope" value="Bacteria"/>
</dbReference>
<feature type="transmembrane region" description="Helical" evidence="5">
    <location>
        <begin position="20"/>
        <end position="38"/>
    </location>
</feature>
<dbReference type="InterPro" id="IPR013525">
    <property type="entry name" value="ABC2_TM"/>
</dbReference>
<reference evidence="7 8" key="2">
    <citation type="submission" date="2009-02" db="EMBL/GenBank/DDBJ databases">
        <title>Draft genome sequence of Blautia hydrogenotrophica DSM 10507 (Ruminococcus hydrogenotrophicus DSM 10507).</title>
        <authorList>
            <person name="Sudarsanam P."/>
            <person name="Ley R."/>
            <person name="Guruge J."/>
            <person name="Turnbaugh P.J."/>
            <person name="Mahowald M."/>
            <person name="Liep D."/>
            <person name="Gordon J."/>
        </authorList>
    </citation>
    <scope>NUCLEOTIDE SEQUENCE [LARGE SCALE GENOMIC DNA]</scope>
    <source>
        <strain evidence="8">DSM 10507 / JCM 14656 / S5a33</strain>
    </source>
</reference>
<evidence type="ECO:0000256" key="1">
    <source>
        <dbReference type="ARBA" id="ARBA00004141"/>
    </source>
</evidence>
<dbReference type="AlphaFoldDB" id="C0CLH7"/>
<keyword evidence="3 5" id="KW-1133">Transmembrane helix</keyword>
<evidence type="ECO:0000256" key="3">
    <source>
        <dbReference type="ARBA" id="ARBA00022989"/>
    </source>
</evidence>
<sequence length="721" mass="78633">MKTIFQIFSRDVKRLSHNFVAVIVIIGISIIPALYAWFNIAANFDPYSNTSGIKVAVSNKDKGYNSSFITLNAGEEIIQNLQKDSQLGWTFTDENTAINGVRSGKYYSAIIIPEDFSSNMASILSGEIQSPKIQYYVNEKKNAIAPKITNTGADTLQTQVNSTFSEIVARTVSDTLNSTADNLSRNTGSLSGSITTALQETQQNLLDYQTAIQDFQLLCENANENVDSQRQVLVEARTVLSSGKEAVSNTQSLLKDSRSATASLTGTLGASVEQSSSLLGRLSQTSSSALSQLESGSMSAAGKAENILASVQSLLDINQECINLLEQLNSSLPIPLDSIDTLLEEFSAQAERQQGILDNLTETCLAVETTAQTSKETREKLSSLASEGQSKIEELHSTLQENLSPQLNNTLDNFNLTAGNLTGILTASETSLNSLPAVLDEMQDSLASISEAMADTSQVLASAKEHLEKIETEITTASSSELYQKLLSALTSDPEQTSAFMSSPVQLEKKTYYEIDTYGSAMAAFYTNLAIWVGGIVLIAILKFEVKPEKGQPRISPTAAYFGRYLLFMAIGLLQAFIICLGDLYLIHIQCQAPVLFVFAGLVCSFIYVNIIYALSITWKHIGKAMAVLLLVIQIPGSAGSYPIEVTPAFFQYLHPFLPFTYGVNAMRETIGGIYQNAYAQNLLHLLCFLPIALFIGLILRKPLLSLNSFFDRRLSETHLM</sequence>
<evidence type="ECO:0000313" key="7">
    <source>
        <dbReference type="EMBL" id="EEG49401.1"/>
    </source>
</evidence>
<evidence type="ECO:0000256" key="5">
    <source>
        <dbReference type="SAM" id="Phobius"/>
    </source>
</evidence>
<name>C0CLH7_BLAHS</name>
<dbReference type="GO" id="GO:0016020">
    <property type="term" value="C:membrane"/>
    <property type="evidence" value="ECO:0007669"/>
    <property type="project" value="UniProtKB-SubCell"/>
</dbReference>
<evidence type="ECO:0000259" key="6">
    <source>
        <dbReference type="Pfam" id="PF12698"/>
    </source>
</evidence>
<evidence type="ECO:0000313" key="8">
    <source>
        <dbReference type="Proteomes" id="UP000003100"/>
    </source>
</evidence>
<evidence type="ECO:0000256" key="2">
    <source>
        <dbReference type="ARBA" id="ARBA00022692"/>
    </source>
</evidence>
<feature type="transmembrane region" description="Helical" evidence="5">
    <location>
        <begin position="593"/>
        <end position="613"/>
    </location>
</feature>
<dbReference type="PANTHER" id="PTHR43077">
    <property type="entry name" value="TRANSPORT PERMEASE YVFS-RELATED"/>
    <property type="match status" value="1"/>
</dbReference>
<comment type="caution">
    <text evidence="7">The sequence shown here is derived from an EMBL/GenBank/DDBJ whole genome shotgun (WGS) entry which is preliminary data.</text>
</comment>
<feature type="transmembrane region" description="Helical" evidence="5">
    <location>
        <begin position="523"/>
        <end position="544"/>
    </location>
</feature>
<dbReference type="PATRIC" id="fig|476272.21.peg.2068"/>
<dbReference type="NCBIfam" id="TIGR03062">
    <property type="entry name" value="pip_yhgE_Cterm"/>
    <property type="match status" value="1"/>
</dbReference>
<proteinExistence type="predicted"/>
<dbReference type="InterPro" id="IPR017500">
    <property type="entry name" value="Phage_infect_YhgE_N"/>
</dbReference>
<dbReference type="NCBIfam" id="TIGR03061">
    <property type="entry name" value="pip_yhgE_Nterm"/>
    <property type="match status" value="1"/>
</dbReference>
<feature type="transmembrane region" description="Helical" evidence="5">
    <location>
        <begin position="565"/>
        <end position="587"/>
    </location>
</feature>
<dbReference type="InterPro" id="IPR017501">
    <property type="entry name" value="Phage_infect_YhgE_C"/>
</dbReference>
<evidence type="ECO:0000256" key="4">
    <source>
        <dbReference type="ARBA" id="ARBA00023136"/>
    </source>
</evidence>
<reference evidence="7 8" key="1">
    <citation type="submission" date="2009-01" db="EMBL/GenBank/DDBJ databases">
        <authorList>
            <person name="Fulton L."/>
            <person name="Clifton S."/>
            <person name="Fulton B."/>
            <person name="Xu J."/>
            <person name="Minx P."/>
            <person name="Pepin K.H."/>
            <person name="Johnson M."/>
            <person name="Bhonagiri V."/>
            <person name="Nash W.E."/>
            <person name="Mardis E.R."/>
            <person name="Wilson R.K."/>
        </authorList>
    </citation>
    <scope>NUCLEOTIDE SEQUENCE [LARGE SCALE GENOMIC DNA]</scope>
    <source>
        <strain evidence="8">DSM 10507 / JCM 14656 / S5a33</strain>
    </source>
</reference>
<accession>C0CLH7</accession>
<dbReference type="RefSeq" id="WP_005948486.1">
    <property type="nucleotide sequence ID" value="NZ_CP136423.1"/>
</dbReference>
<protein>
    <recommendedName>
        <fullName evidence="6">ABC-2 type transporter transmembrane domain-containing protein</fullName>
    </recommendedName>
</protein>
<gene>
    <name evidence="7" type="ORF">RUMHYD_01699</name>
</gene>
<dbReference type="HOGENOM" id="CLU_004534_2_0_9"/>
<dbReference type="Pfam" id="PF12698">
    <property type="entry name" value="ABC2_membrane_3"/>
    <property type="match status" value="2"/>
</dbReference>